<protein>
    <recommendedName>
        <fullName evidence="5">TANFOR domain-containing protein</fullName>
    </recommendedName>
</protein>
<sequence length="2759" mass="301353">MKPIASIRRNVCILLGLLLLCFASKAQIQITSHVLPPYLNRIADYSSHPELMVVTVTNTSTVELSIQLTAKVTGDNGISAWVKPGYRSPRPIIIGAGQTVNLNGNDIAALFDINKIEYTGISRADMNRGVGLLEGNYMLCIRALQYNSLEPISPEQPLGCTSFRISDLEPPRIISPFNEQKVDVRGVQALPITWTTPPGSSPFTQYKLRIVELIVPRNPNDAFLSSRPLFEETLGSNMLLYGPAHPALIPGRQYVMGVQATDPTGKSTFRNRGWSEVSSFIYAGNMIAAPLIVSPENQSTFKGVEQFKVVWNPILNAAPTTEYTVNFYKISTSKSSKNLSSTLPMYTTKIIGKNELLYDFVKMPELKKGARYQVQVIANDPMQQQIFENQGKSIPVDFLFDAKIHRDTTKIKGRLVYQFKDDAKGNVFPIANQKVYLSKVYAKVAQDSNGVAQKTELTGNIASFFNKEDVFGGQYVTTDKDGNFEITCFFSSQDSSGMIPDDKWDNNIGGQGASAMPASLRYHIENMKGNVGLYYKIAVLNPHFKASSELFSFKSGTEQSVSQITLDANAYSLKINVREIFNNLKGDYVENAKIKIYRQKTNKENPQYGIPRYEGDLLSERLYEQAIQGDKILIAERTTPQIRDKKNGNEAYVTINSLFKNLPSDSYNYKIVLLNGSTVLREVSYGTIAAGLTVNGNKNSSNLKLNDPELVSYTNGNAFEHALKSQEGSAKLKMLTDNGLKVSNKQVNVIPAKNGNTKKGEQLAGTDKNEPGLNLGNSLAKGGSLYGNGVTKNVLGKDKWTDYRYNDQTEEAFLTLEKELAVAPRTKLTGNLKYAYKNKAGLPKQPYANMPLKLVVTYDFVESKSTAGTIPDMQHGARLASQNGGPRAEAVDVPLGTGAMSAMRNASAVPLLPDQTAKAGYVGAISPIGNYYNSISTQLASFGYTNFAKTEVVEQGISINSDNGSVQDNYKVLQTVMTDQDGNFEFDFPNADAAGQYVDGSVTRGEGDLAATRDGKFRRVFRLVPDVAFYCAPDEAIVVQPWESKDIGAYTSFVKTQNIRVLVGRVDRAEQPQTAISFANVPVNLYYDLSNKDHRYMPSIPGLDKNIKKNINTSTPNSGYNNSATPIAAAGSGMSIKGIAASNLSYTANIGANYSGVSLSNGTVVQSNNPALDNQYQNILMREGDLSNDGGYIEFKDVLRPTTLNMAGTLNYILEADDRGRENDVAFYKDYLLSKTHVWTNRRVAADGPQGIEGFIPESDILFNKDLNPDNVVEYKFRVVPKSTLIRGRVTDDFTTLGIKGVQVKASVILNGKSYNNQRYNFLFEEVVTTDDNGYYSFPTIEKRIESFNPETINSGTVSTQTSNVVKILYAPGYEKQEVDIGALEPGLSGRQIVRNFAIKPLGRGAYGYVMDAENDAPVTARVKLKMNGRWVDTEGALSRKAGTGALNHSLNQFALNNFQTLVDRTVSDKKEILFGTSGSKIQSTKNAKGEINTTVFIASKADLNTGIVAAATQSKTKFGNNVNFVYAANAKTTNTALTSGISKEIQSVGLVNSQLNMPYQRFEIDLPTRPDSIMILPYDPAYMPKTAAVFAQEPNADLGDFKLTRRKHRINIVVKTKDGSRVTNAKVYIEGAGDDFKRTNTQGEARFEFVNNSKTNFNVFVTNDIAKYRAKSKENSTSPIVGAQAGIAFMPTSLNNVNSEDDQVLRTVVVEVDRANLLAGKVTLAADGTALQGARVYLEQGAGANSESETETDANGDYSILVPQPRAASPLLPGNALKIKVTASYHAQNRTFVGESKSIAVQRDVTEQTLDFKINELNDIDLSQLYGFNVRINKLEQRQEGEYLVSGDLVDLPENSDFKDDKFGGQELQLRFKNIVIKKSGLVNNRQVAKGVPADEKIDLLEKNIRIAAFKSYKAQLLGAEQFIRIRRGENDTTGSIEGKVRIVDNSFNFPSSYMTISNQDFYLGRYADGSPAKMNIEVFRSNASTKGRKYTISKDQGKAIQFKYLGFDGESGIDGARESYMKEDSIHLFLTLKTTIQGNIPLRIIAGKAIITKDMLLPVRSNEPLEFQLEKWKVQSRSWVLAPNSGGIVLNEGKIFTNKADLNMRKMSIIPGELIFDKTDNVSQQLTVGGKANIPLHLNQGTELVFSYDADVGNIPGKGHFKFTLRNDNGEAAFLEKLPGMTHQGDRIQIGYISVLSNDEEVFGFSQSAKPITLQSQLSFTPGSFFSRPDGLTMNGTVNLHLPKLLDNINGSISYTASESGVPKLSIAPLSFSFTGDGGTRFKTIAAAGGQLYGGRGLGIAGMIQMPGTDIGIKANLVSMVTSSVQGEGAPAGVAGEAKAFAEAVVSQAADEAKKQAEIVIGEYRKQGEEYAAQLLDEVMKDENVRQTREFIENNLKTANDTYNEVMKLGEDGKQYYDQIAAKMRLAGTGMNAINSMIDGNPIGGFLQLNGVLRGALGIDIVDVAKQKTKQVAMQAVKAIQEELPVDNLADGMAKNGGGFSGAKFDYDFKTGRMFGALSMPRLVAGAVILSKVELEMLFEKEGWYFFAGADVLAPVPLIFPLAVGIGIGDHNTVTPQMEAKFTSQSYVKKLPKIFKENGFHGFLFTGRKDIIPETHFAVNFVVADFEVGFGAGFDARIYGSFNKASQEIGVGAMLFAHAYARMAVLGGVCGVSGSVDAEVGVKAKFANTGGNPSFQVMGCFSANIGARVWCAFVDESIDIGVMGKLTLCAGSSCNKGVEFEFTRNSGSCSKDPDFDY</sequence>
<feature type="chain" id="PRO_5016710247" description="TANFOR domain-containing protein" evidence="2">
    <location>
        <begin position="27"/>
        <end position="2759"/>
    </location>
</feature>
<evidence type="ECO:0000256" key="2">
    <source>
        <dbReference type="SAM" id="SignalP"/>
    </source>
</evidence>
<evidence type="ECO:0000313" key="4">
    <source>
        <dbReference type="Proteomes" id="UP000250831"/>
    </source>
</evidence>
<accession>A0A363NTW2</accession>
<feature type="region of interest" description="Disordered" evidence="1">
    <location>
        <begin position="752"/>
        <end position="776"/>
    </location>
</feature>
<evidence type="ECO:0008006" key="5">
    <source>
        <dbReference type="Google" id="ProtNLM"/>
    </source>
</evidence>
<evidence type="ECO:0000256" key="1">
    <source>
        <dbReference type="SAM" id="MobiDB-lite"/>
    </source>
</evidence>
<comment type="caution">
    <text evidence="3">The sequence shown here is derived from an EMBL/GenBank/DDBJ whole genome shotgun (WGS) entry which is preliminary data.</text>
</comment>
<dbReference type="OrthoDB" id="1521695at2"/>
<reference evidence="3 4" key="1">
    <citation type="submission" date="2018-04" db="EMBL/GenBank/DDBJ databases">
        <title>Sphingobacterium sp. M46 Genome.</title>
        <authorList>
            <person name="Cheng J."/>
            <person name="Li Y."/>
        </authorList>
    </citation>
    <scope>NUCLEOTIDE SEQUENCE [LARGE SCALE GENOMIC DNA]</scope>
    <source>
        <strain evidence="3 4">M46</strain>
    </source>
</reference>
<dbReference type="RefSeq" id="WP_108634137.1">
    <property type="nucleotide sequence ID" value="NZ_QCXX01000003.1"/>
</dbReference>
<name>A0A363NTW2_9SPHI</name>
<gene>
    <name evidence="3" type="ORF">DCO56_12680</name>
</gene>
<dbReference type="Proteomes" id="UP000250831">
    <property type="component" value="Unassembled WGS sequence"/>
</dbReference>
<feature type="signal peptide" evidence="2">
    <location>
        <begin position="1"/>
        <end position="26"/>
    </location>
</feature>
<proteinExistence type="predicted"/>
<keyword evidence="2" id="KW-0732">Signal</keyword>
<organism evidence="3 4">
    <name type="scientific">Sphingobacterium athyrii</name>
    <dbReference type="NCBI Taxonomy" id="2152717"/>
    <lineage>
        <taxon>Bacteria</taxon>
        <taxon>Pseudomonadati</taxon>
        <taxon>Bacteroidota</taxon>
        <taxon>Sphingobacteriia</taxon>
        <taxon>Sphingobacteriales</taxon>
        <taxon>Sphingobacteriaceae</taxon>
        <taxon>Sphingobacterium</taxon>
    </lineage>
</organism>
<evidence type="ECO:0000313" key="3">
    <source>
        <dbReference type="EMBL" id="PUV24209.1"/>
    </source>
</evidence>
<dbReference type="EMBL" id="QCXX01000003">
    <property type="protein sequence ID" value="PUV24209.1"/>
    <property type="molecule type" value="Genomic_DNA"/>
</dbReference>
<dbReference type="Gene3D" id="2.60.40.1120">
    <property type="entry name" value="Carboxypeptidase-like, regulatory domain"/>
    <property type="match status" value="1"/>
</dbReference>
<keyword evidence="4" id="KW-1185">Reference proteome</keyword>